<comment type="caution">
    <text evidence="1">The sequence shown here is derived from an EMBL/GenBank/DDBJ whole genome shotgun (WGS) entry which is preliminary data.</text>
</comment>
<gene>
    <name evidence="1" type="ORF">TIFTF001_017379</name>
</gene>
<dbReference type="Proteomes" id="UP001187192">
    <property type="component" value="Unassembled WGS sequence"/>
</dbReference>
<evidence type="ECO:0000313" key="1">
    <source>
        <dbReference type="EMBL" id="GMN48198.1"/>
    </source>
</evidence>
<dbReference type="AlphaFoldDB" id="A0AA88A4W0"/>
<dbReference type="EMBL" id="BTGU01000027">
    <property type="protein sequence ID" value="GMN48198.1"/>
    <property type="molecule type" value="Genomic_DNA"/>
</dbReference>
<sequence>MAMAAFRLPTRRSNARDNLLLRRRAPEGMVAAGCSPLRGCESLDLARRFPERWVEGVGCLSAFSPSWGWESSPLWARRRSRCRRRRRVRMMA</sequence>
<reference evidence="1" key="1">
    <citation type="submission" date="2023-07" db="EMBL/GenBank/DDBJ databases">
        <title>draft genome sequence of fig (Ficus carica).</title>
        <authorList>
            <person name="Takahashi T."/>
            <person name="Nishimura K."/>
        </authorList>
    </citation>
    <scope>NUCLEOTIDE SEQUENCE</scope>
</reference>
<keyword evidence="2" id="KW-1185">Reference proteome</keyword>
<evidence type="ECO:0000313" key="2">
    <source>
        <dbReference type="Proteomes" id="UP001187192"/>
    </source>
</evidence>
<accession>A0AA88A4W0</accession>
<proteinExistence type="predicted"/>
<protein>
    <submittedName>
        <fullName evidence="1">Uncharacterized protein</fullName>
    </submittedName>
</protein>
<organism evidence="1 2">
    <name type="scientific">Ficus carica</name>
    <name type="common">Common fig</name>
    <dbReference type="NCBI Taxonomy" id="3494"/>
    <lineage>
        <taxon>Eukaryota</taxon>
        <taxon>Viridiplantae</taxon>
        <taxon>Streptophyta</taxon>
        <taxon>Embryophyta</taxon>
        <taxon>Tracheophyta</taxon>
        <taxon>Spermatophyta</taxon>
        <taxon>Magnoliopsida</taxon>
        <taxon>eudicotyledons</taxon>
        <taxon>Gunneridae</taxon>
        <taxon>Pentapetalae</taxon>
        <taxon>rosids</taxon>
        <taxon>fabids</taxon>
        <taxon>Rosales</taxon>
        <taxon>Moraceae</taxon>
        <taxon>Ficeae</taxon>
        <taxon>Ficus</taxon>
    </lineage>
</organism>
<name>A0AA88A4W0_FICCA</name>